<feature type="compositionally biased region" description="Acidic residues" evidence="1">
    <location>
        <begin position="126"/>
        <end position="163"/>
    </location>
</feature>
<evidence type="ECO:0000313" key="3">
    <source>
        <dbReference type="Proteomes" id="UP000249524"/>
    </source>
</evidence>
<evidence type="ECO:0000256" key="1">
    <source>
        <dbReference type="SAM" id="MobiDB-lite"/>
    </source>
</evidence>
<proteinExistence type="predicted"/>
<dbReference type="EMBL" id="QFYS01000008">
    <property type="protein sequence ID" value="RAK63285.1"/>
    <property type="molecule type" value="Genomic_DNA"/>
</dbReference>
<dbReference type="Proteomes" id="UP000249524">
    <property type="component" value="Unassembled WGS sequence"/>
</dbReference>
<evidence type="ECO:0008006" key="4">
    <source>
        <dbReference type="Google" id="ProtNLM"/>
    </source>
</evidence>
<sequence>MAKPNTVRADDDAPHARRGEHTPLAGKTETGGRRVDPPGQEDNEHSRRPETPPGLDKKHDDDDAPQAETITGTDAGETLAGGAGADSIDGGAGDDTITGGDGADQMAGGAGADTFVVGDVASASDDASDDDGDDADDDDDDDDSDADVDDDDDDDSDDGDDSSESGQGDLDSILDFTTGEDTLDFGQGLTGTEENFATGEAADYEAALAAANAAMADGTVDFVAVQVGGDVIVFADTDGVAGSDTAVVLVGKTLDGVGFGDIG</sequence>
<dbReference type="InterPro" id="IPR011049">
    <property type="entry name" value="Serralysin-like_metalloprot_C"/>
</dbReference>
<name>A0A328B9C4_9CAUL</name>
<dbReference type="PRINTS" id="PR00313">
    <property type="entry name" value="CABNDNGRPT"/>
</dbReference>
<dbReference type="InterPro" id="IPR001343">
    <property type="entry name" value="Hemolysn_Ca-bd"/>
</dbReference>
<gene>
    <name evidence="2" type="ORF">DJ019_16260</name>
</gene>
<feature type="compositionally biased region" description="Low complexity" evidence="1">
    <location>
        <begin position="85"/>
        <end position="107"/>
    </location>
</feature>
<dbReference type="RefSeq" id="WP_111277125.1">
    <property type="nucleotide sequence ID" value="NZ_QFYS01000008.1"/>
</dbReference>
<dbReference type="Pfam" id="PF00353">
    <property type="entry name" value="HemolysinCabind"/>
    <property type="match status" value="1"/>
</dbReference>
<comment type="caution">
    <text evidence="2">The sequence shown here is derived from an EMBL/GenBank/DDBJ whole genome shotgun (WGS) entry which is preliminary data.</text>
</comment>
<dbReference type="SUPFAM" id="SSF51120">
    <property type="entry name" value="beta-Roll"/>
    <property type="match status" value="1"/>
</dbReference>
<feature type="compositionally biased region" description="Basic and acidic residues" evidence="1">
    <location>
        <begin position="30"/>
        <end position="61"/>
    </location>
</feature>
<dbReference type="Gene3D" id="2.150.10.10">
    <property type="entry name" value="Serralysin-like metalloprotease, C-terminal"/>
    <property type="match status" value="1"/>
</dbReference>
<dbReference type="InterPro" id="IPR018511">
    <property type="entry name" value="Hemolysin-typ_Ca-bd_CS"/>
</dbReference>
<organism evidence="2 3">
    <name type="scientific">Phenylobacterium kunshanense</name>
    <dbReference type="NCBI Taxonomy" id="1445034"/>
    <lineage>
        <taxon>Bacteria</taxon>
        <taxon>Pseudomonadati</taxon>
        <taxon>Pseudomonadota</taxon>
        <taxon>Alphaproteobacteria</taxon>
        <taxon>Caulobacterales</taxon>
        <taxon>Caulobacteraceae</taxon>
        <taxon>Phenylobacterium</taxon>
    </lineage>
</organism>
<dbReference type="GO" id="GO:0005509">
    <property type="term" value="F:calcium ion binding"/>
    <property type="evidence" value="ECO:0007669"/>
    <property type="project" value="InterPro"/>
</dbReference>
<keyword evidence="3" id="KW-1185">Reference proteome</keyword>
<feature type="compositionally biased region" description="Basic and acidic residues" evidence="1">
    <location>
        <begin position="8"/>
        <end position="21"/>
    </location>
</feature>
<dbReference type="PROSITE" id="PS00330">
    <property type="entry name" value="HEMOLYSIN_CALCIUM"/>
    <property type="match status" value="1"/>
</dbReference>
<evidence type="ECO:0000313" key="2">
    <source>
        <dbReference type="EMBL" id="RAK63285.1"/>
    </source>
</evidence>
<dbReference type="AlphaFoldDB" id="A0A328B9C4"/>
<dbReference type="OrthoDB" id="9342475at2"/>
<protein>
    <recommendedName>
        <fullName evidence="4">Calcium-binding protein</fullName>
    </recommendedName>
</protein>
<reference evidence="2 3" key="1">
    <citation type="submission" date="2018-05" db="EMBL/GenBank/DDBJ databases">
        <authorList>
            <person name="Lanie J.A."/>
            <person name="Ng W.-L."/>
            <person name="Kazmierczak K.M."/>
            <person name="Andrzejewski T.M."/>
            <person name="Davidsen T.M."/>
            <person name="Wayne K.J."/>
            <person name="Tettelin H."/>
            <person name="Glass J.I."/>
            <person name="Rusch D."/>
            <person name="Podicherti R."/>
            <person name="Tsui H.-C.T."/>
            <person name="Winkler M.E."/>
        </authorList>
    </citation>
    <scope>NUCLEOTIDE SEQUENCE [LARGE SCALE GENOMIC DNA]</scope>
    <source>
        <strain evidence="2 3">BUT-10</strain>
    </source>
</reference>
<feature type="region of interest" description="Disordered" evidence="1">
    <location>
        <begin position="1"/>
        <end position="174"/>
    </location>
</feature>
<accession>A0A328B9C4</accession>